<dbReference type="Proteomes" id="UP001144805">
    <property type="component" value="Unassembled WGS sequence"/>
</dbReference>
<sequence>MILHAAEVWLTLAACFVLGALAGSIAQRAISLTALGRPQARLIRGIDRVIRWLEWRLLPWRGAVPVVLPQTVPVPPPDFGHVLIDLDEPAPYRNETPRAEVAEIDPIMLPSVLHAPAPARLEPARAEAAASPNQAEAIARADAAGFRPIPLYAPRNGRADPLFLIRGVTKRHAAKLGQVGVFHFSQIASWTPQELAWIAAYLGAGDGPAAKDWVGQAVHFAGSDLPIEVPVKAPAKAKGKSTSKVKRTEGGDAPLRRKKSPARRPRRAPGSQQVKADEASTPAPEAVAIAPEEGAES</sequence>
<reference evidence="2" key="1">
    <citation type="submission" date="2022-11" db="EMBL/GenBank/DDBJ databases">
        <title>Biodiversity and phylogenetic relationships of bacteria.</title>
        <authorList>
            <person name="Machado R.A.R."/>
            <person name="Bhat A."/>
            <person name="Loulou A."/>
            <person name="Kallel S."/>
        </authorList>
    </citation>
    <scope>NUCLEOTIDE SEQUENCE</scope>
    <source>
        <strain evidence="2">K-TC2</strain>
    </source>
</reference>
<gene>
    <name evidence="2" type="ORF">OSH07_06675</name>
</gene>
<comment type="caution">
    <text evidence="2">The sequence shown here is derived from an EMBL/GenBank/DDBJ whole genome shotgun (WGS) entry which is preliminary data.</text>
</comment>
<accession>A0A9X3DZG8</accession>
<proteinExistence type="predicted"/>
<feature type="compositionally biased region" description="Low complexity" evidence="1">
    <location>
        <begin position="282"/>
        <end position="297"/>
    </location>
</feature>
<keyword evidence="3" id="KW-1185">Reference proteome</keyword>
<name>A0A9X3DZG8_9HYPH</name>
<dbReference type="EMBL" id="JAPKNK010000002">
    <property type="protein sequence ID" value="MCX5568871.1"/>
    <property type="molecule type" value="Genomic_DNA"/>
</dbReference>
<organism evidence="2 3">
    <name type="scientific">Kaistia nematophila</name>
    <dbReference type="NCBI Taxonomy" id="2994654"/>
    <lineage>
        <taxon>Bacteria</taxon>
        <taxon>Pseudomonadati</taxon>
        <taxon>Pseudomonadota</taxon>
        <taxon>Alphaproteobacteria</taxon>
        <taxon>Hyphomicrobiales</taxon>
        <taxon>Kaistiaceae</taxon>
        <taxon>Kaistia</taxon>
    </lineage>
</organism>
<evidence type="ECO:0000256" key="1">
    <source>
        <dbReference type="SAM" id="MobiDB-lite"/>
    </source>
</evidence>
<protein>
    <submittedName>
        <fullName evidence="2">Uncharacterized protein</fullName>
    </submittedName>
</protein>
<evidence type="ECO:0000313" key="2">
    <source>
        <dbReference type="EMBL" id="MCX5568871.1"/>
    </source>
</evidence>
<feature type="compositionally biased region" description="Basic residues" evidence="1">
    <location>
        <begin position="256"/>
        <end position="267"/>
    </location>
</feature>
<dbReference type="RefSeq" id="WP_266337829.1">
    <property type="nucleotide sequence ID" value="NZ_JAPKNK010000002.1"/>
</dbReference>
<feature type="compositionally biased region" description="Basic residues" evidence="1">
    <location>
        <begin position="235"/>
        <end position="245"/>
    </location>
</feature>
<evidence type="ECO:0000313" key="3">
    <source>
        <dbReference type="Proteomes" id="UP001144805"/>
    </source>
</evidence>
<dbReference type="AlphaFoldDB" id="A0A9X3DZG8"/>
<feature type="region of interest" description="Disordered" evidence="1">
    <location>
        <begin position="232"/>
        <end position="297"/>
    </location>
</feature>